<evidence type="ECO:0000313" key="2">
    <source>
        <dbReference type="Proteomes" id="UP000799777"/>
    </source>
</evidence>
<gene>
    <name evidence="1" type="ORF">EK21DRAFT_111570</name>
</gene>
<dbReference type="AlphaFoldDB" id="A0A9P4HB02"/>
<proteinExistence type="predicted"/>
<evidence type="ECO:0000313" key="1">
    <source>
        <dbReference type="EMBL" id="KAF2030904.1"/>
    </source>
</evidence>
<name>A0A9P4HB02_9PLEO</name>
<reference evidence="1" key="1">
    <citation type="journal article" date="2020" name="Stud. Mycol.">
        <title>101 Dothideomycetes genomes: a test case for predicting lifestyles and emergence of pathogens.</title>
        <authorList>
            <person name="Haridas S."/>
            <person name="Albert R."/>
            <person name="Binder M."/>
            <person name="Bloem J."/>
            <person name="Labutti K."/>
            <person name="Salamov A."/>
            <person name="Andreopoulos B."/>
            <person name="Baker S."/>
            <person name="Barry K."/>
            <person name="Bills G."/>
            <person name="Bluhm B."/>
            <person name="Cannon C."/>
            <person name="Castanera R."/>
            <person name="Culley D."/>
            <person name="Daum C."/>
            <person name="Ezra D."/>
            <person name="Gonzalez J."/>
            <person name="Henrissat B."/>
            <person name="Kuo A."/>
            <person name="Liang C."/>
            <person name="Lipzen A."/>
            <person name="Lutzoni F."/>
            <person name="Magnuson J."/>
            <person name="Mondo S."/>
            <person name="Nolan M."/>
            <person name="Ohm R."/>
            <person name="Pangilinan J."/>
            <person name="Park H.-J."/>
            <person name="Ramirez L."/>
            <person name="Alfaro M."/>
            <person name="Sun H."/>
            <person name="Tritt A."/>
            <person name="Yoshinaga Y."/>
            <person name="Zwiers L.-H."/>
            <person name="Turgeon B."/>
            <person name="Goodwin S."/>
            <person name="Spatafora J."/>
            <person name="Crous P."/>
            <person name="Grigoriev I."/>
        </authorList>
    </citation>
    <scope>NUCLEOTIDE SEQUENCE</scope>
    <source>
        <strain evidence="1">CBS 110217</strain>
    </source>
</reference>
<organism evidence="1 2">
    <name type="scientific">Setomelanomma holmii</name>
    <dbReference type="NCBI Taxonomy" id="210430"/>
    <lineage>
        <taxon>Eukaryota</taxon>
        <taxon>Fungi</taxon>
        <taxon>Dikarya</taxon>
        <taxon>Ascomycota</taxon>
        <taxon>Pezizomycotina</taxon>
        <taxon>Dothideomycetes</taxon>
        <taxon>Pleosporomycetidae</taxon>
        <taxon>Pleosporales</taxon>
        <taxon>Pleosporineae</taxon>
        <taxon>Phaeosphaeriaceae</taxon>
        <taxon>Setomelanomma</taxon>
    </lineage>
</organism>
<accession>A0A9P4HB02</accession>
<protein>
    <submittedName>
        <fullName evidence="1">Uncharacterized protein</fullName>
    </submittedName>
</protein>
<keyword evidence="2" id="KW-1185">Reference proteome</keyword>
<dbReference type="EMBL" id="ML978186">
    <property type="protein sequence ID" value="KAF2030904.1"/>
    <property type="molecule type" value="Genomic_DNA"/>
</dbReference>
<sequence length="265" mass="30376">MPICDLFFLNANGNLEREKYVLAHDPIASVLDLNILEVWHLNCSETNHNWDNVIHTPKRIFGYLTSWLRIENIARGKKIKLRICYLQVLNQWLERFTIGNGNAFACVKRVEIEFKGYESTLLHGPSTWITSDFKTRSLAEDMDFLIRYPTLDEVKLIIPDSELTNRPPGLGPPAPDRSLLRTLAEAMAMFKLNKLVLRRGTKRISFKAYRRGRDCPWGQPASRAKAEWLQRLLQVAHGSAVVVELLMIYSLGAVVLHMHTSVCSF</sequence>
<dbReference type="Proteomes" id="UP000799777">
    <property type="component" value="Unassembled WGS sequence"/>
</dbReference>
<comment type="caution">
    <text evidence="1">The sequence shown here is derived from an EMBL/GenBank/DDBJ whole genome shotgun (WGS) entry which is preliminary data.</text>
</comment>